<proteinExistence type="predicted"/>
<name>A0ABT9V1C7_9BACL</name>
<keyword evidence="3" id="KW-1185">Reference proteome</keyword>
<dbReference type="Proteomes" id="UP001231362">
    <property type="component" value="Unassembled WGS sequence"/>
</dbReference>
<reference evidence="2 3" key="1">
    <citation type="submission" date="2023-07" db="EMBL/GenBank/DDBJ databases">
        <title>Genomic Encyclopedia of Type Strains, Phase IV (KMG-IV): sequencing the most valuable type-strain genomes for metagenomic binning, comparative biology and taxonomic classification.</title>
        <authorList>
            <person name="Goeker M."/>
        </authorList>
    </citation>
    <scope>NUCLEOTIDE SEQUENCE [LARGE SCALE GENOMIC DNA]</scope>
    <source>
        <strain evidence="2 3">DSM 23948</strain>
    </source>
</reference>
<gene>
    <name evidence="2" type="ORF">J2S07_000984</name>
</gene>
<comment type="caution">
    <text evidence="2">The sequence shown here is derived from an EMBL/GenBank/DDBJ whole genome shotgun (WGS) entry which is preliminary data.</text>
</comment>
<feature type="coiled-coil region" evidence="1">
    <location>
        <begin position="72"/>
        <end position="99"/>
    </location>
</feature>
<evidence type="ECO:0000313" key="2">
    <source>
        <dbReference type="EMBL" id="MDQ0154680.1"/>
    </source>
</evidence>
<protein>
    <submittedName>
        <fullName evidence="2">Uncharacterized protein</fullName>
    </submittedName>
</protein>
<keyword evidence="1" id="KW-0175">Coiled coil</keyword>
<dbReference type="EMBL" id="JAUSTU010000003">
    <property type="protein sequence ID" value="MDQ0154680.1"/>
    <property type="molecule type" value="Genomic_DNA"/>
</dbReference>
<accession>A0ABT9V1C7</accession>
<dbReference type="RefSeq" id="WP_307149274.1">
    <property type="nucleotide sequence ID" value="NZ_JAUSTU010000003.1"/>
</dbReference>
<evidence type="ECO:0000256" key="1">
    <source>
        <dbReference type="SAM" id="Coils"/>
    </source>
</evidence>
<evidence type="ECO:0000313" key="3">
    <source>
        <dbReference type="Proteomes" id="UP001231362"/>
    </source>
</evidence>
<sequence>MRNRICLEISSLRITCPIVGGLFFSNEPFCLLPELSNVTWHGQLARQFERIRHHEILLNYQDIESHQMNRSLQVLSMKIEETKREIALLEIAIQQESARLKESTSSKRM</sequence>
<organism evidence="2 3">
    <name type="scientific">Anoxybacillus andreesenii</name>
    <dbReference type="NCBI Taxonomy" id="1325932"/>
    <lineage>
        <taxon>Bacteria</taxon>
        <taxon>Bacillati</taxon>
        <taxon>Bacillota</taxon>
        <taxon>Bacilli</taxon>
        <taxon>Bacillales</taxon>
        <taxon>Anoxybacillaceae</taxon>
        <taxon>Anoxybacillus</taxon>
    </lineage>
</organism>